<reference evidence="1" key="1">
    <citation type="submission" date="2020-06" db="EMBL/GenBank/DDBJ databases">
        <title>Unique genomic features of the anaerobic methanotrophic archaea.</title>
        <authorList>
            <person name="Chadwick G.L."/>
            <person name="Skennerton C.T."/>
            <person name="Laso-Perez R."/>
            <person name="Leu A.O."/>
            <person name="Speth D.R."/>
            <person name="Yu H."/>
            <person name="Morgan-Lang C."/>
            <person name="Hatzenpichler R."/>
            <person name="Goudeau D."/>
            <person name="Malmstrom R."/>
            <person name="Brazelton W.J."/>
            <person name="Woyke T."/>
            <person name="Hallam S.J."/>
            <person name="Tyson G.W."/>
            <person name="Wegener G."/>
            <person name="Boetius A."/>
            <person name="Orphan V."/>
        </authorList>
    </citation>
    <scope>NUCLEOTIDE SEQUENCE</scope>
</reference>
<sequence length="87" mass="8757">MASPVSNPPTSAEVRAAAMILTAVDSPISAVPASSEGDATAIASIELNPASFSFSAVAGPMPGSSSMDISFMVIRSNCLWGSINRLA</sequence>
<gene>
    <name evidence="1" type="ORF">EKNHKIJN_00001</name>
</gene>
<accession>A0A7G9YJW1</accession>
<organism evidence="1">
    <name type="scientific">Candidatus Methanogaster sp. ANME-2c ERB4</name>
    <dbReference type="NCBI Taxonomy" id="2759911"/>
    <lineage>
        <taxon>Archaea</taxon>
        <taxon>Methanobacteriati</taxon>
        <taxon>Methanobacteriota</taxon>
        <taxon>Stenosarchaea group</taxon>
        <taxon>Methanomicrobia</taxon>
        <taxon>Methanosarcinales</taxon>
        <taxon>ANME-2 cluster</taxon>
        <taxon>Candidatus Methanogasteraceae</taxon>
        <taxon>Candidatus Methanogaster</taxon>
    </lineage>
</organism>
<protein>
    <submittedName>
        <fullName evidence="1">Uncharacterized protein</fullName>
    </submittedName>
</protein>
<name>A0A7G9YJW1_9EURY</name>
<proteinExistence type="predicted"/>
<dbReference type="EMBL" id="MT631320">
    <property type="protein sequence ID" value="QNO48295.1"/>
    <property type="molecule type" value="Genomic_DNA"/>
</dbReference>
<evidence type="ECO:0000313" key="1">
    <source>
        <dbReference type="EMBL" id="QNO48295.1"/>
    </source>
</evidence>
<dbReference type="AlphaFoldDB" id="A0A7G9YJW1"/>